<comment type="caution">
    <text evidence="6">The sequence shown here is derived from an EMBL/GenBank/DDBJ whole genome shotgun (WGS) entry which is preliminary data.</text>
</comment>
<sequence length="77" mass="9223">MIPLLENVLENSLRFYAFPKPDARKILSFNMIDRLNCEIQRRISVIRIFPNENSYVRLLTTYLMVLEYAEKRSISRV</sequence>
<keyword evidence="7" id="KW-1185">Reference proteome</keyword>
<dbReference type="InterPro" id="IPR001207">
    <property type="entry name" value="Transposase_mutator"/>
</dbReference>
<evidence type="ECO:0000256" key="4">
    <source>
        <dbReference type="ARBA" id="ARBA00023125"/>
    </source>
</evidence>
<evidence type="ECO:0000313" key="6">
    <source>
        <dbReference type="EMBL" id="MBC5695697.1"/>
    </source>
</evidence>
<protein>
    <submittedName>
        <fullName evidence="6">Transposase</fullName>
    </submittedName>
</protein>
<dbReference type="RefSeq" id="WP_186969913.1">
    <property type="nucleotide sequence ID" value="NZ_JACOPK010000005.1"/>
</dbReference>
<proteinExistence type="inferred from homology"/>
<accession>A0ABR7GN07</accession>
<comment type="similarity">
    <text evidence="2">Belongs to the transposase mutator family.</text>
</comment>
<evidence type="ECO:0000256" key="1">
    <source>
        <dbReference type="ARBA" id="ARBA00002190"/>
    </source>
</evidence>
<organism evidence="6 7">
    <name type="scientific">Agathobaculum hominis</name>
    <dbReference type="NCBI Taxonomy" id="2763014"/>
    <lineage>
        <taxon>Bacteria</taxon>
        <taxon>Bacillati</taxon>
        <taxon>Bacillota</taxon>
        <taxon>Clostridia</taxon>
        <taxon>Eubacteriales</taxon>
        <taxon>Butyricicoccaceae</taxon>
        <taxon>Agathobaculum</taxon>
    </lineage>
</organism>
<dbReference type="Pfam" id="PF00872">
    <property type="entry name" value="Transposase_mut"/>
    <property type="match status" value="1"/>
</dbReference>
<dbReference type="Proteomes" id="UP000641741">
    <property type="component" value="Unassembled WGS sequence"/>
</dbReference>
<comment type="function">
    <text evidence="1">Required for the transposition of the insertion element.</text>
</comment>
<keyword evidence="3" id="KW-0815">Transposition</keyword>
<reference evidence="6 7" key="1">
    <citation type="submission" date="2020-08" db="EMBL/GenBank/DDBJ databases">
        <title>Genome public.</title>
        <authorList>
            <person name="Liu C."/>
            <person name="Sun Q."/>
        </authorList>
    </citation>
    <scope>NUCLEOTIDE SEQUENCE [LARGE SCALE GENOMIC DNA]</scope>
    <source>
        <strain evidence="6 7">M2</strain>
    </source>
</reference>
<name>A0ABR7GN07_9FIRM</name>
<dbReference type="EMBL" id="JACOPK010000005">
    <property type="protein sequence ID" value="MBC5695697.1"/>
    <property type="molecule type" value="Genomic_DNA"/>
</dbReference>
<gene>
    <name evidence="6" type="ORF">H8S02_07030</name>
</gene>
<evidence type="ECO:0000256" key="3">
    <source>
        <dbReference type="ARBA" id="ARBA00022578"/>
    </source>
</evidence>
<evidence type="ECO:0000313" key="7">
    <source>
        <dbReference type="Proteomes" id="UP000641741"/>
    </source>
</evidence>
<keyword evidence="4" id="KW-0238">DNA-binding</keyword>
<keyword evidence="5" id="KW-0233">DNA recombination</keyword>
<evidence type="ECO:0000256" key="2">
    <source>
        <dbReference type="ARBA" id="ARBA00010961"/>
    </source>
</evidence>
<evidence type="ECO:0000256" key="5">
    <source>
        <dbReference type="ARBA" id="ARBA00023172"/>
    </source>
</evidence>